<dbReference type="Proteomes" id="UP000256964">
    <property type="component" value="Unassembled WGS sequence"/>
</dbReference>
<reference evidence="1 2" key="1">
    <citation type="journal article" date="2018" name="Biotechnol. Biofuels">
        <title>Integrative visual omics of the white-rot fungus Polyporus brumalis exposes the biotechnological potential of its oxidative enzymes for delignifying raw plant biomass.</title>
        <authorList>
            <person name="Miyauchi S."/>
            <person name="Rancon A."/>
            <person name="Drula E."/>
            <person name="Hage H."/>
            <person name="Chaduli D."/>
            <person name="Favel A."/>
            <person name="Grisel S."/>
            <person name="Henrissat B."/>
            <person name="Herpoel-Gimbert I."/>
            <person name="Ruiz-Duenas F.J."/>
            <person name="Chevret D."/>
            <person name="Hainaut M."/>
            <person name="Lin J."/>
            <person name="Wang M."/>
            <person name="Pangilinan J."/>
            <person name="Lipzen A."/>
            <person name="Lesage-Meessen L."/>
            <person name="Navarro D."/>
            <person name="Riley R."/>
            <person name="Grigoriev I.V."/>
            <person name="Zhou S."/>
            <person name="Raouche S."/>
            <person name="Rosso M.N."/>
        </authorList>
    </citation>
    <scope>NUCLEOTIDE SEQUENCE [LARGE SCALE GENOMIC DNA]</scope>
    <source>
        <strain evidence="1 2">BRFM 1820</strain>
    </source>
</reference>
<keyword evidence="2" id="KW-1185">Reference proteome</keyword>
<proteinExistence type="predicted"/>
<dbReference type="AlphaFoldDB" id="A0A371D4H6"/>
<evidence type="ECO:0000313" key="1">
    <source>
        <dbReference type="EMBL" id="RDX47409.1"/>
    </source>
</evidence>
<organism evidence="1 2">
    <name type="scientific">Lentinus brumalis</name>
    <dbReference type="NCBI Taxonomy" id="2498619"/>
    <lineage>
        <taxon>Eukaryota</taxon>
        <taxon>Fungi</taxon>
        <taxon>Dikarya</taxon>
        <taxon>Basidiomycota</taxon>
        <taxon>Agaricomycotina</taxon>
        <taxon>Agaricomycetes</taxon>
        <taxon>Polyporales</taxon>
        <taxon>Polyporaceae</taxon>
        <taxon>Lentinus</taxon>
    </lineage>
</organism>
<name>A0A371D4H6_9APHY</name>
<gene>
    <name evidence="1" type="ORF">OH76DRAFT_779264</name>
</gene>
<protein>
    <submittedName>
        <fullName evidence="1">Uncharacterized protein</fullName>
    </submittedName>
</protein>
<dbReference type="EMBL" id="KZ857419">
    <property type="protein sequence ID" value="RDX47409.1"/>
    <property type="molecule type" value="Genomic_DNA"/>
</dbReference>
<accession>A0A371D4H6</accession>
<evidence type="ECO:0000313" key="2">
    <source>
        <dbReference type="Proteomes" id="UP000256964"/>
    </source>
</evidence>
<sequence length="206" mass="22923">MLAGVAHFAHDTYRNVVAVQKDRSRSQCDLASMRVCQGVCEPDLGTKCYHISMTVSLILILQSSSCTTYTNSIQVMSEAYSCHFNWPLGVQADVLTYSRLQLCITIGPSRTVYTQSVIGGVRTFEASRFISSLLTYSSLTNVCKQCGGAYRYANGCRKYFQTDSAPQIGRARTGPWRFGRSRPSRRLRSAPFERVNIISQSSISLT</sequence>